<dbReference type="SUPFAM" id="SSF55031">
    <property type="entry name" value="Bacterial exopeptidase dimerisation domain"/>
    <property type="match status" value="1"/>
</dbReference>
<accession>A0A381TN76</accession>
<dbReference type="GO" id="GO:0016805">
    <property type="term" value="F:dipeptidase activity"/>
    <property type="evidence" value="ECO:0007669"/>
    <property type="project" value="InterPro"/>
</dbReference>
<protein>
    <recommendedName>
        <fullName evidence="1">Peptidase M20 dimerisation domain-containing protein</fullName>
    </recommendedName>
</protein>
<dbReference type="PANTHER" id="PTHR30575:SF3">
    <property type="entry name" value="PEPTIDASE M20 DIMERISATION DOMAIN-CONTAINING PROTEIN"/>
    <property type="match status" value="1"/>
</dbReference>
<gene>
    <name evidence="2" type="ORF">METZ01_LOCUS69815</name>
</gene>
<dbReference type="InterPro" id="IPR017144">
    <property type="entry name" value="Xaa-Arg_dipeptidase"/>
</dbReference>
<dbReference type="GO" id="GO:0071713">
    <property type="term" value="F:para-aminobenzoyl-glutamate hydrolase activity"/>
    <property type="evidence" value="ECO:0007669"/>
    <property type="project" value="TreeGrafter"/>
</dbReference>
<dbReference type="InterPro" id="IPR036264">
    <property type="entry name" value="Bact_exopeptidase_dim_dom"/>
</dbReference>
<dbReference type="Pfam" id="PF01546">
    <property type="entry name" value="Peptidase_M20"/>
    <property type="match status" value="1"/>
</dbReference>
<dbReference type="InterPro" id="IPR017439">
    <property type="entry name" value="Amidohydrolase"/>
</dbReference>
<dbReference type="PIRSF" id="PIRSF037226">
    <property type="entry name" value="Amidohydrolase_ACY1L2_prd"/>
    <property type="match status" value="1"/>
</dbReference>
<dbReference type="SUPFAM" id="SSF53187">
    <property type="entry name" value="Zn-dependent exopeptidases"/>
    <property type="match status" value="1"/>
</dbReference>
<proteinExistence type="predicted"/>
<dbReference type="GO" id="GO:0046657">
    <property type="term" value="P:folic acid catabolic process"/>
    <property type="evidence" value="ECO:0007669"/>
    <property type="project" value="TreeGrafter"/>
</dbReference>
<dbReference type="Gene3D" id="3.40.630.10">
    <property type="entry name" value="Zn peptidases"/>
    <property type="match status" value="1"/>
</dbReference>
<dbReference type="AlphaFoldDB" id="A0A381TN76"/>
<dbReference type="EMBL" id="UINC01004803">
    <property type="protein sequence ID" value="SVA16961.1"/>
    <property type="molecule type" value="Genomic_DNA"/>
</dbReference>
<organism evidence="2">
    <name type="scientific">marine metagenome</name>
    <dbReference type="NCBI Taxonomy" id="408172"/>
    <lineage>
        <taxon>unclassified sequences</taxon>
        <taxon>metagenomes</taxon>
        <taxon>ecological metagenomes</taxon>
    </lineage>
</organism>
<dbReference type="InterPro" id="IPR052030">
    <property type="entry name" value="Peptidase_M20/M20A_hydrolases"/>
</dbReference>
<dbReference type="InterPro" id="IPR002933">
    <property type="entry name" value="Peptidase_M20"/>
</dbReference>
<dbReference type="GO" id="GO:0005737">
    <property type="term" value="C:cytoplasm"/>
    <property type="evidence" value="ECO:0007669"/>
    <property type="project" value="TreeGrafter"/>
</dbReference>
<dbReference type="Pfam" id="PF07687">
    <property type="entry name" value="M20_dimer"/>
    <property type="match status" value="1"/>
</dbReference>
<reference evidence="2" key="1">
    <citation type="submission" date="2018-05" db="EMBL/GenBank/DDBJ databases">
        <authorList>
            <person name="Lanie J.A."/>
            <person name="Ng W.-L."/>
            <person name="Kazmierczak K.M."/>
            <person name="Andrzejewski T.M."/>
            <person name="Davidsen T.M."/>
            <person name="Wayne K.J."/>
            <person name="Tettelin H."/>
            <person name="Glass J.I."/>
            <person name="Rusch D."/>
            <person name="Podicherti R."/>
            <person name="Tsui H.-C.T."/>
            <person name="Winkler M.E."/>
        </authorList>
    </citation>
    <scope>NUCLEOTIDE SEQUENCE</scope>
</reference>
<evidence type="ECO:0000313" key="2">
    <source>
        <dbReference type="EMBL" id="SVA16961.1"/>
    </source>
</evidence>
<feature type="domain" description="Peptidase M20 dimerisation" evidence="1">
    <location>
        <begin position="204"/>
        <end position="299"/>
    </location>
</feature>
<evidence type="ECO:0000259" key="1">
    <source>
        <dbReference type="Pfam" id="PF07687"/>
    </source>
</evidence>
<dbReference type="NCBIfam" id="TIGR01891">
    <property type="entry name" value="amidohydrolases"/>
    <property type="match status" value="1"/>
</dbReference>
<name>A0A381TN76_9ZZZZ</name>
<dbReference type="InterPro" id="IPR011650">
    <property type="entry name" value="Peptidase_M20_dimer"/>
</dbReference>
<dbReference type="PANTHER" id="PTHR30575">
    <property type="entry name" value="PEPTIDASE M20"/>
    <property type="match status" value="1"/>
</dbReference>
<sequence>MILDLERIKSLVCDEIEKNGDKLISVAKEILQNPEPGFKEFKTAEIVSREFESLQMSYETGIAITGLKSSLDTGTPGPNIAVIGELDSLKVLGHPYEDKETTAAHACGHHCQIAMMLGVAVGLKTPGALDELAGKITFMAVPAEEYIEVEYRDGLRRNGEIEFLGGKPEFVRLGHFDDVDMAMMTHTSVPSDDCKISFGGTNNGLVAKSIKFSGVASHAGGAPHMGVNALNAAMVAMSAIHAQRETYRDQDTIRIHPIITKGGVAVSSVPDDVRMETYVRGASIEAFLSASEKVDRALRAGAMAVGGSVTITTLPGYLPIQSNESFLDLYQGNAAELVGQENLGRLTHRTGSTDMGDISQLMPVIHPYVEAASGNGHGIDYVVEDYDLAVLTGAKAMAMTVVDLLAEGASNASRIVSENDPPLTKSSYLSLLRSMTEEETFKE</sequence>
<dbReference type="Gene3D" id="3.30.70.360">
    <property type="match status" value="1"/>
</dbReference>